<reference evidence="2" key="1">
    <citation type="submission" date="2013-11" db="EMBL/GenBank/DDBJ databases">
        <title>Genome sequence of the fusiform rust pathogen reveals effectors for host alternation and coevolution with pine.</title>
        <authorList>
            <consortium name="DOE Joint Genome Institute"/>
            <person name="Smith K."/>
            <person name="Pendleton A."/>
            <person name="Kubisiak T."/>
            <person name="Anderson C."/>
            <person name="Salamov A."/>
            <person name="Aerts A."/>
            <person name="Riley R."/>
            <person name="Clum A."/>
            <person name="Lindquist E."/>
            <person name="Ence D."/>
            <person name="Campbell M."/>
            <person name="Kronenberg Z."/>
            <person name="Feau N."/>
            <person name="Dhillon B."/>
            <person name="Hamelin R."/>
            <person name="Burleigh J."/>
            <person name="Smith J."/>
            <person name="Yandell M."/>
            <person name="Nelson C."/>
            <person name="Grigoriev I."/>
            <person name="Davis J."/>
        </authorList>
    </citation>
    <scope>NUCLEOTIDE SEQUENCE</scope>
    <source>
        <strain evidence="2">G11</strain>
    </source>
</reference>
<gene>
    <name evidence="2" type="ORF">CROQUDRAFT_408990</name>
</gene>
<dbReference type="AlphaFoldDB" id="A0A9P6NRS3"/>
<evidence type="ECO:0000313" key="2">
    <source>
        <dbReference type="EMBL" id="KAG0148370.1"/>
    </source>
</evidence>
<dbReference type="EMBL" id="MU167237">
    <property type="protein sequence ID" value="KAG0148370.1"/>
    <property type="molecule type" value="Genomic_DNA"/>
</dbReference>
<comment type="caution">
    <text evidence="2">The sequence shown here is derived from an EMBL/GenBank/DDBJ whole genome shotgun (WGS) entry which is preliminary data.</text>
</comment>
<feature type="transmembrane region" description="Helical" evidence="1">
    <location>
        <begin position="7"/>
        <end position="27"/>
    </location>
</feature>
<sequence length="69" mass="7962">MQFVPSLSLSFSIFPSVYYFLSCLSHLRSVTLSLSRVWLYSSLNVLSDPVAHSLLFVVFYSMRVIKLRL</sequence>
<keyword evidence="1" id="KW-0812">Transmembrane</keyword>
<name>A0A9P6NRS3_9BASI</name>
<evidence type="ECO:0000313" key="3">
    <source>
        <dbReference type="Proteomes" id="UP000886653"/>
    </source>
</evidence>
<proteinExistence type="predicted"/>
<protein>
    <submittedName>
        <fullName evidence="2">Uncharacterized protein</fullName>
    </submittedName>
</protein>
<accession>A0A9P6NRS3</accession>
<evidence type="ECO:0000256" key="1">
    <source>
        <dbReference type="SAM" id="Phobius"/>
    </source>
</evidence>
<organism evidence="2 3">
    <name type="scientific">Cronartium quercuum f. sp. fusiforme G11</name>
    <dbReference type="NCBI Taxonomy" id="708437"/>
    <lineage>
        <taxon>Eukaryota</taxon>
        <taxon>Fungi</taxon>
        <taxon>Dikarya</taxon>
        <taxon>Basidiomycota</taxon>
        <taxon>Pucciniomycotina</taxon>
        <taxon>Pucciniomycetes</taxon>
        <taxon>Pucciniales</taxon>
        <taxon>Coleosporiaceae</taxon>
        <taxon>Cronartium</taxon>
    </lineage>
</organism>
<feature type="transmembrane region" description="Helical" evidence="1">
    <location>
        <begin position="39"/>
        <end position="60"/>
    </location>
</feature>
<keyword evidence="1" id="KW-1133">Transmembrane helix</keyword>
<dbReference type="Proteomes" id="UP000886653">
    <property type="component" value="Unassembled WGS sequence"/>
</dbReference>
<keyword evidence="3" id="KW-1185">Reference proteome</keyword>
<keyword evidence="1" id="KW-0472">Membrane</keyword>